<sequence>MWKHGNDDYRPTFSAARTWDQIRVKRSKVEWSRVVWFPQGVPRFSFITCAKWRYYLRPRGKEPPVREVLKKERKRLPAFAGNWTEKNLSEYSSELTIRGRYEEDTIERCTFSVVDRYRRDASTIED</sequence>
<comment type="caution">
    <text evidence="1">The sequence shown here is derived from an EMBL/GenBank/DDBJ whole genome shotgun (WGS) entry which is preliminary data.</text>
</comment>
<protein>
    <submittedName>
        <fullName evidence="1">Uncharacterized protein</fullName>
    </submittedName>
</protein>
<organism evidence="1 2">
    <name type="scientific">Brassica cretica</name>
    <name type="common">Mustard</name>
    <dbReference type="NCBI Taxonomy" id="69181"/>
    <lineage>
        <taxon>Eukaryota</taxon>
        <taxon>Viridiplantae</taxon>
        <taxon>Streptophyta</taxon>
        <taxon>Embryophyta</taxon>
        <taxon>Tracheophyta</taxon>
        <taxon>Spermatophyta</taxon>
        <taxon>Magnoliopsida</taxon>
        <taxon>eudicotyledons</taxon>
        <taxon>Gunneridae</taxon>
        <taxon>Pentapetalae</taxon>
        <taxon>rosids</taxon>
        <taxon>malvids</taxon>
        <taxon>Brassicales</taxon>
        <taxon>Brassicaceae</taxon>
        <taxon>Brassiceae</taxon>
        <taxon>Brassica</taxon>
    </lineage>
</organism>
<name>A0A8S9Q4G9_BRACR</name>
<dbReference type="Proteomes" id="UP000712600">
    <property type="component" value="Unassembled WGS sequence"/>
</dbReference>
<evidence type="ECO:0000313" key="2">
    <source>
        <dbReference type="Proteomes" id="UP000712600"/>
    </source>
</evidence>
<gene>
    <name evidence="1" type="ORF">F2Q69_00048454</name>
</gene>
<accession>A0A8S9Q4G9</accession>
<proteinExistence type="predicted"/>
<dbReference type="AlphaFoldDB" id="A0A8S9Q4G9"/>
<evidence type="ECO:0000313" key="1">
    <source>
        <dbReference type="EMBL" id="KAF3526750.1"/>
    </source>
</evidence>
<dbReference type="EMBL" id="QGKX02001347">
    <property type="protein sequence ID" value="KAF3526750.1"/>
    <property type="molecule type" value="Genomic_DNA"/>
</dbReference>
<reference evidence="1" key="1">
    <citation type="submission" date="2019-12" db="EMBL/GenBank/DDBJ databases">
        <title>Genome sequencing and annotation of Brassica cretica.</title>
        <authorList>
            <person name="Studholme D.J."/>
            <person name="Sarris P."/>
        </authorList>
    </citation>
    <scope>NUCLEOTIDE SEQUENCE</scope>
    <source>
        <strain evidence="1">PFS-109/04</strain>
        <tissue evidence="1">Leaf</tissue>
    </source>
</reference>